<dbReference type="GO" id="GO:0016251">
    <property type="term" value="F:RNA polymerase II general transcription initiation factor activity"/>
    <property type="evidence" value="ECO:0007669"/>
    <property type="project" value="InterPro"/>
</dbReference>
<dbReference type="SUPFAM" id="SSF54236">
    <property type="entry name" value="Ubiquitin-like"/>
    <property type="match status" value="1"/>
</dbReference>
<feature type="compositionally biased region" description="Acidic residues" evidence="10">
    <location>
        <begin position="143"/>
        <end position="158"/>
    </location>
</feature>
<feature type="compositionally biased region" description="Polar residues" evidence="10">
    <location>
        <begin position="1444"/>
        <end position="1454"/>
    </location>
</feature>
<feature type="compositionally biased region" description="Acidic residues" evidence="10">
    <location>
        <begin position="13"/>
        <end position="22"/>
    </location>
</feature>
<dbReference type="SMART" id="SM00297">
    <property type="entry name" value="BROMO"/>
    <property type="match status" value="1"/>
</dbReference>
<dbReference type="InterPro" id="IPR000626">
    <property type="entry name" value="Ubiquitin-like_dom"/>
</dbReference>
<dbReference type="SMART" id="SM00213">
    <property type="entry name" value="UBQ"/>
    <property type="match status" value="1"/>
</dbReference>
<feature type="compositionally biased region" description="Polar residues" evidence="10">
    <location>
        <begin position="1511"/>
        <end position="1522"/>
    </location>
</feature>
<dbReference type="GO" id="GO:0004402">
    <property type="term" value="F:histone acetyltransferase activity"/>
    <property type="evidence" value="ECO:0007669"/>
    <property type="project" value="InterPro"/>
</dbReference>
<evidence type="ECO:0000313" key="13">
    <source>
        <dbReference type="EMBL" id="KAF7809418.1"/>
    </source>
</evidence>
<feature type="region of interest" description="Disordered" evidence="10">
    <location>
        <begin position="1239"/>
        <end position="1273"/>
    </location>
</feature>
<dbReference type="PANTHER" id="PTHR13900">
    <property type="entry name" value="TRANSCRIPTION INITIATION FACTOR TFIID"/>
    <property type="match status" value="1"/>
</dbReference>
<dbReference type="CDD" id="cd17064">
    <property type="entry name" value="Ubl_TAFs_like"/>
    <property type="match status" value="1"/>
</dbReference>
<comment type="caution">
    <text evidence="13">The sequence shown here is derived from an EMBL/GenBank/DDBJ whole genome shotgun (WGS) entry which is preliminary data.</text>
</comment>
<dbReference type="Pfam" id="PF15288">
    <property type="entry name" value="zf-CCHC_6"/>
    <property type="match status" value="1"/>
</dbReference>
<evidence type="ECO:0000256" key="10">
    <source>
        <dbReference type="SAM" id="MobiDB-lite"/>
    </source>
</evidence>
<dbReference type="PROSITE" id="PS50053">
    <property type="entry name" value="UBIQUITIN_2"/>
    <property type="match status" value="1"/>
</dbReference>
<dbReference type="InterPro" id="IPR040240">
    <property type="entry name" value="TAF1"/>
</dbReference>
<feature type="compositionally biased region" description="Basic and acidic residues" evidence="10">
    <location>
        <begin position="1539"/>
        <end position="1550"/>
    </location>
</feature>
<dbReference type="InterPro" id="IPR036427">
    <property type="entry name" value="Bromodomain-like_sf"/>
</dbReference>
<feature type="region of interest" description="Disordered" evidence="10">
    <location>
        <begin position="1539"/>
        <end position="1590"/>
    </location>
</feature>
<feature type="region of interest" description="Disordered" evidence="10">
    <location>
        <begin position="467"/>
        <end position="488"/>
    </location>
</feature>
<feature type="region of interest" description="Disordered" evidence="10">
    <location>
        <begin position="1441"/>
        <end position="1484"/>
    </location>
</feature>
<dbReference type="Proteomes" id="UP000634136">
    <property type="component" value="Unassembled WGS sequence"/>
</dbReference>
<evidence type="ECO:0000256" key="1">
    <source>
        <dbReference type="ARBA" id="ARBA00004123"/>
    </source>
</evidence>
<dbReference type="Gene3D" id="1.10.1100.10">
    <property type="entry name" value="TAFII-230 TBP-binding domain"/>
    <property type="match status" value="1"/>
</dbReference>
<dbReference type="OrthoDB" id="21449at2759"/>
<dbReference type="InterPro" id="IPR022591">
    <property type="entry name" value="TAF1_HAT_dom"/>
</dbReference>
<dbReference type="Pfam" id="PF09247">
    <property type="entry name" value="TBP-binding"/>
    <property type="match status" value="1"/>
</dbReference>
<evidence type="ECO:0000256" key="5">
    <source>
        <dbReference type="ARBA" id="ARBA00023163"/>
    </source>
</evidence>
<organism evidence="13 14">
    <name type="scientific">Senna tora</name>
    <dbReference type="NCBI Taxonomy" id="362788"/>
    <lineage>
        <taxon>Eukaryota</taxon>
        <taxon>Viridiplantae</taxon>
        <taxon>Streptophyta</taxon>
        <taxon>Embryophyta</taxon>
        <taxon>Tracheophyta</taxon>
        <taxon>Spermatophyta</taxon>
        <taxon>Magnoliopsida</taxon>
        <taxon>eudicotyledons</taxon>
        <taxon>Gunneridae</taxon>
        <taxon>Pentapetalae</taxon>
        <taxon>rosids</taxon>
        <taxon>fabids</taxon>
        <taxon>Fabales</taxon>
        <taxon>Fabaceae</taxon>
        <taxon>Caesalpinioideae</taxon>
        <taxon>Cassia clade</taxon>
        <taxon>Senna</taxon>
    </lineage>
</organism>
<sequence>MGYDSDSPSQDGRDEDDDEEYEETGKGNRLLGFMFGNVDNSGDLDVDYLDEDAKEHLSALADKLGPSLTDIDLSGKSPQTPPEAVEQDYDEKAEDAVDYEDIDEEYDGPEMEAANEEDYLLPKKEFFSVEVSLEALKSRSSVFDDENYDEESEKEEDFVNSNAEVDNISLTGEQVESLVDGSKPERAEEHDSHASQQSEESDTNVQNLQEEGPEVLKGSTPLPILCVEDGMVILRFSDIFGIHEPLRKGGRREHRPSIPRDRYKSLNLSDIVEEDEEAFLRGSSQNVLLNKQAYAVQNGVSESNDADLDFSKFGFLHGDVSVALEGDQQQKDSCLSAEPMKENFTGLSLEDSSLLCADFYPLDQQDWEDEIIWGNSPAASDHNIGSFEISGPDLGPLGCSDAEIESGIQNVQLELQKDLEEKDHSVFLCSSPVSLEPFGSRNSLGDKTNSLSKNLFHPQLLRLESRPELDISSPADGRRENISEEQNQSGLVKHFTKVTLQNQDMMEGSWIDKIIWEEVNRPIVKPKLIFDLQDDQMHFEVLDSKDGRHLRLHAGAMILSRSLKSSHGDSSELPGHGGQYGWRSIANDKHYSNRKTSQQLKSNSKKRSAHGVKVFHSQPALKLQTMKLKLSNKDIANFHRPRALWYPHDNEVAVKEQGKLPTQGPMKIIMKSLGGKGSKLHVDAEETLSSVKAKASKKLDFKPLETVKIFYLGKELEEQKSLSAQNVRPNSLLHLVRTRINLWPRAQRVPGENKSLRPPGAFKKKSDLSVKDGHVFLMEYCEERPLLVSNAGMGARLCTYYQKCSPDDQAGSLLRNTNSSLGHVISLDPADKSPFLGDLKPGCSQSSLETNMYRAPIFPHKVPLTDYLLVRSSKGKLSLRRIDKINVVGQQEPLMEVLSPASKNLQTYMMNRLLVHMCREFQAAEKRHLPPYIRVDELLSQFPYLSEASFRKKIKEYAHLQKGTNGQSILAKKRNFRMWSEDELRKMVTPELVCAYESMQAGLYRLKHLGITETHPTNISSAMSRLPDEAIALAAASHIERELQITPWNLSSNFVACTSQGKENIERMEITGVGDPSGRGLGFSYARAPPKAPVSSAVVKKKAAASRAGSTVTGTDADLRRLSMEAAREVLLKFNVPEEVIAKQTRWHRIAMIRKLSSEQAASGVKVDPTTISKYARGQRMSFLQLQQQTREKCQEIWDRQVQSLSAVTGDENDSDSEGNSDLDSFAGDLENLLDAEECEEGEEGTNDFKRDKGDGVKGLKMRRRPTLAQAEEEIEDEAAEAAELCRLLMDDDEDDRKKKKKARNVVEEAGLVPKLQPRFIFDHTDQVKQIANAVQLDGTNILKENTVTNLREEEGISAKKSKSVKVNKAKKNDLSPISLPNKKIKLNIGDGPKVFKEKKPSRESFVCGACGQLGHMRTNKNCPKYGEDLEAQLESVDIEKTGGKSSSLDPSGQSQQKALSKKLISKSSTKIAPVEAPEGEKSSLKTKVLPVKFKCSSTEKLPEKQAIEAPQSSDKLVTSDSETAKSVKLNRIFIPNKMKPDDMHAESRKHAIAIRPPADTGRGQVDSLKRSIIIRPPTETEREQPHKKVIFKRTKEVMDVDPISPGENSGFEHRKTKRIVELSNFEKHRKQETTYSAEALVKRKAKEERRWWDEQEKRRNDARLREDRARRLLEDEMRMRKEQETVAYLKEYEEDIRRETEEEEERKKEKKKKKKKAEFRDEYLDDRRTRRFDNSVVEKDRSGKRRSVVEFGRYAAEYTQPTKRRRGGGGEVGLANILERVVENLKDRYDLSFLFLKPVSKKEAPDYLDIIERPMDLSRIREKVRNMEYKSREDFRHDVWQITYNAHKYNDGRNPGIPPLADQLLELCDYLLNENDDSLTEAEAGIESRDF</sequence>
<dbReference type="SUPFAM" id="SSF47370">
    <property type="entry name" value="Bromodomain"/>
    <property type="match status" value="1"/>
</dbReference>
<dbReference type="InterPro" id="IPR009067">
    <property type="entry name" value="TAF_II_230-bd"/>
</dbReference>
<feature type="region of interest" description="Disordered" evidence="10">
    <location>
        <begin position="1206"/>
        <end position="1226"/>
    </location>
</feature>
<proteinExistence type="inferred from homology"/>
<dbReference type="SUPFAM" id="SSF47055">
    <property type="entry name" value="TAF(II)230 TBP-binding fragment"/>
    <property type="match status" value="1"/>
</dbReference>
<feature type="compositionally biased region" description="Acidic residues" evidence="10">
    <location>
        <begin position="1211"/>
        <end position="1221"/>
    </location>
</feature>
<keyword evidence="9" id="KW-0175">Coiled coil</keyword>
<dbReference type="PRINTS" id="PR00503">
    <property type="entry name" value="BROMODOMAIN"/>
</dbReference>
<evidence type="ECO:0000313" key="14">
    <source>
        <dbReference type="Proteomes" id="UP000634136"/>
    </source>
</evidence>
<feature type="region of interest" description="Disordered" evidence="10">
    <location>
        <begin position="592"/>
        <end position="614"/>
    </location>
</feature>
<feature type="compositionally biased region" description="Polar residues" evidence="10">
    <location>
        <begin position="194"/>
        <end position="209"/>
    </location>
</feature>
<dbReference type="GO" id="GO:0005669">
    <property type="term" value="C:transcription factor TFIID complex"/>
    <property type="evidence" value="ECO:0007669"/>
    <property type="project" value="InterPro"/>
</dbReference>
<comment type="subcellular location">
    <subcellularLocation>
        <location evidence="1">Nucleus</location>
    </subcellularLocation>
</comment>
<dbReference type="GO" id="GO:0017025">
    <property type="term" value="F:TBP-class protein binding"/>
    <property type="evidence" value="ECO:0007669"/>
    <property type="project" value="InterPro"/>
</dbReference>
<dbReference type="InterPro" id="IPR036741">
    <property type="entry name" value="TAFII-230_TBP-bd_sf"/>
</dbReference>
<dbReference type="Gene3D" id="3.10.20.90">
    <property type="entry name" value="Phosphatidylinositol 3-kinase Catalytic Subunit, Chain A, domain 1"/>
    <property type="match status" value="1"/>
</dbReference>
<dbReference type="Gene3D" id="1.20.920.10">
    <property type="entry name" value="Bromodomain-like"/>
    <property type="match status" value="1"/>
</dbReference>
<feature type="compositionally biased region" description="Polar residues" evidence="10">
    <location>
        <begin position="1"/>
        <end position="10"/>
    </location>
</feature>
<keyword evidence="14" id="KW-1185">Reference proteome</keyword>
<comment type="similarity">
    <text evidence="2">Belongs to the TAF1 family.</text>
</comment>
<evidence type="ECO:0000256" key="6">
    <source>
        <dbReference type="ARBA" id="ARBA00023242"/>
    </source>
</evidence>
<keyword evidence="5" id="KW-0804">Transcription</keyword>
<dbReference type="GO" id="GO:0051123">
    <property type="term" value="P:RNA polymerase II preinitiation complex assembly"/>
    <property type="evidence" value="ECO:0007669"/>
    <property type="project" value="TreeGrafter"/>
</dbReference>
<evidence type="ECO:0000259" key="11">
    <source>
        <dbReference type="PROSITE" id="PS50014"/>
    </source>
</evidence>
<evidence type="ECO:0000256" key="7">
    <source>
        <dbReference type="ARBA" id="ARBA00040102"/>
    </source>
</evidence>
<dbReference type="CDD" id="cd04369">
    <property type="entry name" value="Bromodomain"/>
    <property type="match status" value="1"/>
</dbReference>
<feature type="coiled-coil region" evidence="9">
    <location>
        <begin position="1690"/>
        <end position="1721"/>
    </location>
</feature>
<dbReference type="InterPro" id="IPR018359">
    <property type="entry name" value="Bromodomain_CS"/>
</dbReference>
<evidence type="ECO:0000259" key="12">
    <source>
        <dbReference type="PROSITE" id="PS50053"/>
    </source>
</evidence>
<dbReference type="FunFam" id="3.10.20.90:FF:000223">
    <property type="entry name" value="Transcription initiation factor TFIID subunit 1"/>
    <property type="match status" value="1"/>
</dbReference>
<feature type="domain" description="Bromo" evidence="11">
    <location>
        <begin position="1788"/>
        <end position="1858"/>
    </location>
</feature>
<evidence type="ECO:0000256" key="8">
    <source>
        <dbReference type="PROSITE-ProRule" id="PRU00035"/>
    </source>
</evidence>
<evidence type="ECO:0000256" key="4">
    <source>
        <dbReference type="ARBA" id="ARBA00023117"/>
    </source>
</evidence>
<evidence type="ECO:0000256" key="3">
    <source>
        <dbReference type="ARBA" id="ARBA00023015"/>
    </source>
</evidence>
<keyword evidence="6" id="KW-0539">Nucleus</keyword>
<dbReference type="EMBL" id="JAAIUW010000011">
    <property type="protein sequence ID" value="KAF7809418.1"/>
    <property type="molecule type" value="Genomic_DNA"/>
</dbReference>
<reference evidence="13" key="1">
    <citation type="submission" date="2020-09" db="EMBL/GenBank/DDBJ databases">
        <title>Genome-Enabled Discovery of Anthraquinone Biosynthesis in Senna tora.</title>
        <authorList>
            <person name="Kang S.-H."/>
            <person name="Pandey R.P."/>
            <person name="Lee C.-M."/>
            <person name="Sim J.-S."/>
            <person name="Jeong J.-T."/>
            <person name="Choi B.-S."/>
            <person name="Jung M."/>
            <person name="Ginzburg D."/>
            <person name="Zhao K."/>
            <person name="Won S.Y."/>
            <person name="Oh T.-J."/>
            <person name="Yu Y."/>
            <person name="Kim N.-H."/>
            <person name="Lee O.R."/>
            <person name="Lee T.-H."/>
            <person name="Bashyal P."/>
            <person name="Kim T.-S."/>
            <person name="Lee W.-H."/>
            <person name="Kawkins C."/>
            <person name="Kim C.-K."/>
            <person name="Kim J.S."/>
            <person name="Ahn B.O."/>
            <person name="Rhee S.Y."/>
            <person name="Sohng J.K."/>
        </authorList>
    </citation>
    <scope>NUCLEOTIDE SEQUENCE</scope>
    <source>
        <tissue evidence="13">Leaf</tissue>
    </source>
</reference>
<dbReference type="InterPro" id="IPR001487">
    <property type="entry name" value="Bromodomain"/>
</dbReference>
<evidence type="ECO:0000256" key="9">
    <source>
        <dbReference type="SAM" id="Coils"/>
    </source>
</evidence>
<protein>
    <recommendedName>
        <fullName evidence="7">Transcription initiation factor TFIID subunit 1</fullName>
    </recommendedName>
</protein>
<feature type="compositionally biased region" description="Basic and acidic residues" evidence="10">
    <location>
        <begin position="1247"/>
        <end position="1258"/>
    </location>
</feature>
<dbReference type="PROSITE" id="PS00633">
    <property type="entry name" value="BROMODOMAIN_1"/>
    <property type="match status" value="1"/>
</dbReference>
<feature type="region of interest" description="Disordered" evidence="10">
    <location>
        <begin position="65"/>
        <end position="93"/>
    </location>
</feature>
<feature type="region of interest" description="Disordered" evidence="10">
    <location>
        <begin position="1"/>
        <end position="32"/>
    </location>
</feature>
<dbReference type="Pfam" id="PF12157">
    <property type="entry name" value="DUF3591"/>
    <property type="match status" value="1"/>
</dbReference>
<keyword evidence="4 8" id="KW-0103">Bromodomain</keyword>
<dbReference type="PROSITE" id="PS50014">
    <property type="entry name" value="BROMODOMAIN_2"/>
    <property type="match status" value="1"/>
</dbReference>
<dbReference type="InterPro" id="IPR041670">
    <property type="entry name" value="Znf-CCHC_6"/>
</dbReference>
<dbReference type="Pfam" id="PF00240">
    <property type="entry name" value="ubiquitin"/>
    <property type="match status" value="1"/>
</dbReference>
<feature type="compositionally biased region" description="Polar residues" evidence="10">
    <location>
        <begin position="159"/>
        <end position="174"/>
    </location>
</feature>
<evidence type="ECO:0000256" key="2">
    <source>
        <dbReference type="ARBA" id="ARBA00009064"/>
    </source>
</evidence>
<name>A0A834W5N8_9FABA</name>
<feature type="domain" description="Ubiquitin-like" evidence="12">
    <location>
        <begin position="666"/>
        <end position="736"/>
    </location>
</feature>
<gene>
    <name evidence="13" type="ORF">G2W53_036161</name>
</gene>
<dbReference type="InterPro" id="IPR029071">
    <property type="entry name" value="Ubiquitin-like_domsf"/>
</dbReference>
<feature type="region of interest" description="Disordered" evidence="10">
    <location>
        <begin position="142"/>
        <end position="220"/>
    </location>
</feature>
<keyword evidence="3" id="KW-0805">Transcription regulation</keyword>
<dbReference type="Pfam" id="PF00439">
    <property type="entry name" value="Bromodomain"/>
    <property type="match status" value="1"/>
</dbReference>
<feature type="region of interest" description="Disordered" evidence="10">
    <location>
        <begin position="1501"/>
        <end position="1523"/>
    </location>
</feature>
<accession>A0A834W5N8</accession>
<dbReference type="PANTHER" id="PTHR13900:SF0">
    <property type="entry name" value="TRANSCRIPTION INITIATION FACTOR TFIID SUBUNIT 1"/>
    <property type="match status" value="1"/>
</dbReference>
<feature type="compositionally biased region" description="Basic and acidic residues" evidence="10">
    <location>
        <begin position="182"/>
        <end position="193"/>
    </location>
</feature>